<sequence length="1110" mass="122482">MGLIGKFFYDTFSFIGGLVFPVPADHLLLQQRQREEQLQNQNTSTQATQNEPVAAVPQAEATQQDNLQETKQTTQEPHEKSFPSLVNPLKKRVIEIDSEADEQTIIKQFITIIDQKKRSSISTISTKQETPTEEKRPRLTSDQIRKMSKQEAALYLRTSTSCPHFKPKKLVTRNSYYKTETPSQGTQPKQISGVDSYSQMLKNQDMALQHLSKFFSGDSTLLSGTSKPLPLLSSSSSEETPIPLGPKKDRMSDFGGKRPSNATMEKRRKRIEHVKPIRGIREDKEEKVENKIARIHKETQRKKTTSDFTLPTDKNQIHDGLIKDYFQSINEPSMKRINTEKKINPTPQMSSTFDMKDHINNRFNFEIPKQVVAEVNTEKGEEKKNVIREENLGNTHLYFAPIPIPQSRKDPIKDDEKKSDQPIVNLTPVAQVNTTPNVPSFDFRNVFNTVAEKPKEDVTVENTQNLKQIDMLNTNLIGFGTVPPNAETKESAMQQVTDVKPNVIEEKHDTPVEIKPMITTPNTTTNTFSDFTGFGFNRPMAEMEKKEPFHLEKPVQVSKEQVETKKTTNTSFTFPPTEIKKRGLEMEKSPEEHVQEEVKAVEDKKEENKRESTATQPFAGFFKGFDSLTDGKEGLPTGFKFEGFGNVGSLATETPKVGEKEQEKQTHEVVSPPIQPLQMSTTPSTSTTTTTTDFKGFEGFNFGNTTHETNKGETTSTGNNTFDGMFNTTPVTPITPATSEQQIQTTVSINTTPEGVTNTPPVFSTTDNQMTQTNGTQNAPMVPTPSNNMATDVKIEAKEPSKVEPTKQDEAIVIPQTTPQTNIEPTPIPQLVLPIENKAVTTTPIEQPKNDQPIPIPPVNPTIAPTVAPPAMFTPPTPFVGFDNKTPASNDLFAFNLTPQTSTIIATQPGAPTNLNGTQAMTPSTPSTGFASAFGFGDKTQPPPFTPQNTSTTVAQPLLSNSTSGTSAASTGTLFGDLSIKMQNVDFNANTKPNNGNGTTLFDFGNQTNTPSQFGIGRPTIQNDFTGFASAFCPNATDNSANTSFGFGTIGQSLQQPSSPNLQSQSNFFGMGQVQGPAGTFDFKSEMEKAFAQDGSSFTCVSDKHKHKQK</sequence>
<keyword evidence="3" id="KW-1185">Reference proteome</keyword>
<feature type="region of interest" description="Disordered" evidence="1">
    <location>
        <begin position="660"/>
        <end position="694"/>
    </location>
</feature>
<feature type="region of interest" description="Disordered" evidence="1">
    <location>
        <begin position="120"/>
        <end position="139"/>
    </location>
</feature>
<protein>
    <submittedName>
        <fullName evidence="2">Uncharacterized protein</fullName>
    </submittedName>
</protein>
<name>A0A0A1UH41_ENTIV</name>
<feature type="compositionally biased region" description="Low complexity" evidence="1">
    <location>
        <begin position="228"/>
        <end position="242"/>
    </location>
</feature>
<feature type="compositionally biased region" description="Basic and acidic residues" evidence="1">
    <location>
        <begin position="130"/>
        <end position="139"/>
    </location>
</feature>
<proteinExistence type="predicted"/>
<dbReference type="Proteomes" id="UP000014680">
    <property type="component" value="Unassembled WGS sequence"/>
</dbReference>
<feature type="compositionally biased region" description="Low complexity" evidence="1">
    <location>
        <begin position="38"/>
        <end position="50"/>
    </location>
</feature>
<dbReference type="GeneID" id="14893650"/>
<accession>A0A0A1UH41</accession>
<feature type="region of interest" description="Disordered" evidence="1">
    <location>
        <begin position="228"/>
        <end position="265"/>
    </location>
</feature>
<evidence type="ECO:0000313" key="2">
    <source>
        <dbReference type="EMBL" id="ELP94628.1"/>
    </source>
</evidence>
<evidence type="ECO:0000256" key="1">
    <source>
        <dbReference type="SAM" id="MobiDB-lite"/>
    </source>
</evidence>
<dbReference type="AlphaFoldDB" id="A0A0A1UH41"/>
<feature type="compositionally biased region" description="Polar residues" evidence="1">
    <location>
        <begin position="60"/>
        <end position="75"/>
    </location>
</feature>
<dbReference type="EMBL" id="KB206184">
    <property type="protein sequence ID" value="ELP94628.1"/>
    <property type="molecule type" value="Genomic_DNA"/>
</dbReference>
<organism evidence="2 3">
    <name type="scientific">Entamoeba invadens IP1</name>
    <dbReference type="NCBI Taxonomy" id="370355"/>
    <lineage>
        <taxon>Eukaryota</taxon>
        <taxon>Amoebozoa</taxon>
        <taxon>Evosea</taxon>
        <taxon>Archamoebae</taxon>
        <taxon>Mastigamoebida</taxon>
        <taxon>Entamoebidae</taxon>
        <taxon>Entamoeba</taxon>
    </lineage>
</organism>
<reference evidence="2 3" key="1">
    <citation type="submission" date="2012-10" db="EMBL/GenBank/DDBJ databases">
        <authorList>
            <person name="Zafar N."/>
            <person name="Inman J."/>
            <person name="Hall N."/>
            <person name="Lorenzi H."/>
            <person name="Caler E."/>
        </authorList>
    </citation>
    <scope>NUCLEOTIDE SEQUENCE [LARGE SCALE GENOMIC DNA]</scope>
    <source>
        <strain evidence="2 3">IP1</strain>
    </source>
</reference>
<feature type="compositionally biased region" description="Basic and acidic residues" evidence="1">
    <location>
        <begin position="578"/>
        <end position="612"/>
    </location>
</feature>
<feature type="region of interest" description="Disordered" evidence="1">
    <location>
        <begin position="35"/>
        <end position="86"/>
    </location>
</feature>
<feature type="region of interest" description="Disordered" evidence="1">
    <location>
        <begin position="554"/>
        <end position="613"/>
    </location>
</feature>
<evidence type="ECO:0000313" key="3">
    <source>
        <dbReference type="Proteomes" id="UP000014680"/>
    </source>
</evidence>
<dbReference type="KEGG" id="eiv:EIN_498280"/>
<gene>
    <name evidence="2" type="ORF">EIN_498280</name>
</gene>
<feature type="compositionally biased region" description="Basic and acidic residues" evidence="1">
    <location>
        <begin position="246"/>
        <end position="256"/>
    </location>
</feature>
<dbReference type="RefSeq" id="XP_004261399.1">
    <property type="nucleotide sequence ID" value="XM_004261351.1"/>
</dbReference>
<dbReference type="VEuPathDB" id="AmoebaDB:EIN_498280"/>
<feature type="compositionally biased region" description="Low complexity" evidence="1">
    <location>
        <begin position="680"/>
        <end position="692"/>
    </location>
</feature>